<dbReference type="Gene3D" id="3.40.50.720">
    <property type="entry name" value="NAD(P)-binding Rossmann-like Domain"/>
    <property type="match status" value="1"/>
</dbReference>
<keyword evidence="2" id="KW-0067">ATP-binding</keyword>
<dbReference type="Gene3D" id="1.10.10.60">
    <property type="entry name" value="Homeodomain-like"/>
    <property type="match status" value="1"/>
</dbReference>
<organism evidence="9 10">
    <name type="scientific">Halobacillus seohaensis</name>
    <dbReference type="NCBI Taxonomy" id="447421"/>
    <lineage>
        <taxon>Bacteria</taxon>
        <taxon>Bacillati</taxon>
        <taxon>Bacillota</taxon>
        <taxon>Bacilli</taxon>
        <taxon>Bacillales</taxon>
        <taxon>Bacillaceae</taxon>
        <taxon>Halobacillus</taxon>
    </lineage>
</organism>
<dbReference type="InterPro" id="IPR013767">
    <property type="entry name" value="PAS_fold"/>
</dbReference>
<dbReference type="RefSeq" id="WP_204706638.1">
    <property type="nucleotide sequence ID" value="NZ_JBHSZV010000004.1"/>
</dbReference>
<dbReference type="Gene3D" id="3.30.450.20">
    <property type="entry name" value="PAS domain"/>
    <property type="match status" value="2"/>
</dbReference>
<dbReference type="Pfam" id="PF25601">
    <property type="entry name" value="AAA_lid_14"/>
    <property type="match status" value="1"/>
</dbReference>
<dbReference type="InterPro" id="IPR025944">
    <property type="entry name" value="Sigma_54_int_dom_CS"/>
</dbReference>
<dbReference type="SUPFAM" id="SSF46689">
    <property type="entry name" value="Homeodomain-like"/>
    <property type="match status" value="1"/>
</dbReference>
<dbReference type="InterPro" id="IPR025662">
    <property type="entry name" value="Sigma_54_int_dom_ATP-bd_1"/>
</dbReference>
<dbReference type="InterPro" id="IPR003593">
    <property type="entry name" value="AAA+_ATPase"/>
</dbReference>
<evidence type="ECO:0000256" key="4">
    <source>
        <dbReference type="ARBA" id="ARBA00023002"/>
    </source>
</evidence>
<evidence type="ECO:0000256" key="1">
    <source>
        <dbReference type="ARBA" id="ARBA00022741"/>
    </source>
</evidence>
<dbReference type="InterPro" id="IPR000846">
    <property type="entry name" value="DapB_N"/>
</dbReference>
<evidence type="ECO:0000256" key="3">
    <source>
        <dbReference type="ARBA" id="ARBA00022857"/>
    </source>
</evidence>
<gene>
    <name evidence="9" type="ORF">ACFQIC_01615</name>
</gene>
<dbReference type="NCBIfam" id="TIGR00229">
    <property type="entry name" value="sensory_box"/>
    <property type="match status" value="1"/>
</dbReference>
<dbReference type="PRINTS" id="PR01590">
    <property type="entry name" value="HTHFIS"/>
</dbReference>
<keyword evidence="3" id="KW-0521">NADP</keyword>
<keyword evidence="6" id="KW-0804">Transcription</keyword>
<dbReference type="PANTHER" id="PTHR32071">
    <property type="entry name" value="TRANSCRIPTIONAL REGULATORY PROTEIN"/>
    <property type="match status" value="1"/>
</dbReference>
<dbReference type="InterPro" id="IPR009057">
    <property type="entry name" value="Homeodomain-like_sf"/>
</dbReference>
<evidence type="ECO:0000313" key="10">
    <source>
        <dbReference type="Proteomes" id="UP001596410"/>
    </source>
</evidence>
<dbReference type="Pfam" id="PF00158">
    <property type="entry name" value="Sigma54_activat"/>
    <property type="match status" value="1"/>
</dbReference>
<protein>
    <submittedName>
        <fullName evidence="9">Sigma 54-interacting transcriptional regulator</fullName>
    </submittedName>
</protein>
<evidence type="ECO:0000256" key="5">
    <source>
        <dbReference type="ARBA" id="ARBA00023015"/>
    </source>
</evidence>
<dbReference type="InterPro" id="IPR036291">
    <property type="entry name" value="NAD(P)-bd_dom_sf"/>
</dbReference>
<feature type="domain" description="PAS" evidence="8">
    <location>
        <begin position="234"/>
        <end position="285"/>
    </location>
</feature>
<dbReference type="Proteomes" id="UP001596410">
    <property type="component" value="Unassembled WGS sequence"/>
</dbReference>
<dbReference type="PROSITE" id="PS00688">
    <property type="entry name" value="SIGMA54_INTERACT_3"/>
    <property type="match status" value="1"/>
</dbReference>
<dbReference type="SUPFAM" id="SSF55785">
    <property type="entry name" value="PYP-like sensor domain (PAS domain)"/>
    <property type="match status" value="2"/>
</dbReference>
<sequence>MKRVLIVGAGKGGTALMQLLNETERLTVVAVTDIDPDAVGFKNAASLGIPIGSDWRAFIHNQIDIVVEATGSDEVFEQIRTERPANTVVIPGSVAYITSELLEEKESLLKELKQQTNNQNLILDSIHDGMIVINNDEHVSFLNKSGEKILAKQRSSVIGKHVREVIPASGLPQLLNTRKKEINQELIIENGKKVITTRIPLIGADQETIGAYAVFKDITEVVALAEEITDLKEVKTMLEAIIQSSDEAISVVDENGNGLMINPAYTRITGLEQSEIIGQPATVDISEGESMHMKVLSTRRPVRGVRMKVGPSKKDVLVNVAPVIVDGKLKGSVGVLHDVTEIQSLTSELKRARQIIRSLEAKYTFDDITGDSQELTIALEQAKVGAKTPATVLLRGESGTGKELFAHAIHNESNRRHNKFIRVNCAAIAESQLENELFGYEEGGFYGEKQGGKRGFFEEANHGSIFLDEIGELTLPMQAKLLRVLQEKELVRIGGTKPILVDIRVIAATNVNLEKAIMRKTFREDLYYRLNRLPIYIPPLRERKEDLIPLTEHLVQKLNEDYGRNVTTLDDDAIRKLEKYDWPGNVRELENIIGRAMIFMDYHEEIILKDHIPSLVRKESHSAYFQGEEIWFEGSLQEAVDEYEKSLLADSFRSHNFNKTRTAKALGISIRNLYYKLEKYQLDKDRMQ</sequence>
<dbReference type="CDD" id="cd00009">
    <property type="entry name" value="AAA"/>
    <property type="match status" value="1"/>
</dbReference>
<keyword evidence="5" id="KW-0805">Transcription regulation</keyword>
<evidence type="ECO:0000256" key="6">
    <source>
        <dbReference type="ARBA" id="ARBA00023163"/>
    </source>
</evidence>
<dbReference type="InterPro" id="IPR058031">
    <property type="entry name" value="AAA_lid_NorR"/>
</dbReference>
<dbReference type="SMART" id="SM00382">
    <property type="entry name" value="AAA"/>
    <property type="match status" value="1"/>
</dbReference>
<dbReference type="InterPro" id="IPR000014">
    <property type="entry name" value="PAS"/>
</dbReference>
<dbReference type="Pfam" id="PF00989">
    <property type="entry name" value="PAS"/>
    <property type="match status" value="2"/>
</dbReference>
<dbReference type="CDD" id="cd00130">
    <property type="entry name" value="PAS"/>
    <property type="match status" value="2"/>
</dbReference>
<dbReference type="PROSITE" id="PS50045">
    <property type="entry name" value="SIGMA54_INTERACT_4"/>
    <property type="match status" value="1"/>
</dbReference>
<dbReference type="EMBL" id="JBHSZV010000004">
    <property type="protein sequence ID" value="MFC7060570.1"/>
    <property type="molecule type" value="Genomic_DNA"/>
</dbReference>
<keyword evidence="4" id="KW-0560">Oxidoreductase</keyword>
<feature type="domain" description="PAS" evidence="8">
    <location>
        <begin position="115"/>
        <end position="185"/>
    </location>
</feature>
<name>A0ABW2EE31_9BACI</name>
<dbReference type="Gene3D" id="3.40.50.300">
    <property type="entry name" value="P-loop containing nucleotide triphosphate hydrolases"/>
    <property type="match status" value="1"/>
</dbReference>
<comment type="caution">
    <text evidence="9">The sequence shown here is derived from an EMBL/GenBank/DDBJ whole genome shotgun (WGS) entry which is preliminary data.</text>
</comment>
<evidence type="ECO:0000256" key="2">
    <source>
        <dbReference type="ARBA" id="ARBA00022840"/>
    </source>
</evidence>
<evidence type="ECO:0000259" key="7">
    <source>
        <dbReference type="PROSITE" id="PS50045"/>
    </source>
</evidence>
<dbReference type="Pfam" id="PF01113">
    <property type="entry name" value="DapB_N"/>
    <property type="match status" value="1"/>
</dbReference>
<dbReference type="InterPro" id="IPR027417">
    <property type="entry name" value="P-loop_NTPase"/>
</dbReference>
<dbReference type="PANTHER" id="PTHR32071:SF121">
    <property type="entry name" value="SIGMA L-DEPENDENT TRANSCRIPTIONAL REGULATOR YQIR-RELATED"/>
    <property type="match status" value="1"/>
</dbReference>
<dbReference type="SUPFAM" id="SSF51735">
    <property type="entry name" value="NAD(P)-binding Rossmann-fold domains"/>
    <property type="match status" value="1"/>
</dbReference>
<evidence type="ECO:0000259" key="8">
    <source>
        <dbReference type="PROSITE" id="PS50112"/>
    </source>
</evidence>
<dbReference type="SUPFAM" id="SSF52540">
    <property type="entry name" value="P-loop containing nucleoside triphosphate hydrolases"/>
    <property type="match status" value="1"/>
</dbReference>
<dbReference type="InterPro" id="IPR035965">
    <property type="entry name" value="PAS-like_dom_sf"/>
</dbReference>
<keyword evidence="1" id="KW-0547">Nucleotide-binding</keyword>
<keyword evidence="10" id="KW-1185">Reference proteome</keyword>
<reference evidence="10" key="1">
    <citation type="journal article" date="2019" name="Int. J. Syst. Evol. Microbiol.">
        <title>The Global Catalogue of Microorganisms (GCM) 10K type strain sequencing project: providing services to taxonomists for standard genome sequencing and annotation.</title>
        <authorList>
            <consortium name="The Broad Institute Genomics Platform"/>
            <consortium name="The Broad Institute Genome Sequencing Center for Infectious Disease"/>
            <person name="Wu L."/>
            <person name="Ma J."/>
        </authorList>
    </citation>
    <scope>NUCLEOTIDE SEQUENCE [LARGE SCALE GENOMIC DNA]</scope>
    <source>
        <strain evidence="10">CGMCC 4.1621</strain>
    </source>
</reference>
<evidence type="ECO:0000313" key="9">
    <source>
        <dbReference type="EMBL" id="MFC7060570.1"/>
    </source>
</evidence>
<dbReference type="InterPro" id="IPR002078">
    <property type="entry name" value="Sigma_54_int"/>
</dbReference>
<dbReference type="InterPro" id="IPR002197">
    <property type="entry name" value="HTH_Fis"/>
</dbReference>
<feature type="domain" description="Sigma-54 factor interaction" evidence="7">
    <location>
        <begin position="368"/>
        <end position="598"/>
    </location>
</feature>
<proteinExistence type="predicted"/>
<accession>A0ABW2EE31</accession>
<dbReference type="SMART" id="SM00091">
    <property type="entry name" value="PAS"/>
    <property type="match status" value="2"/>
</dbReference>
<dbReference type="Pfam" id="PF02954">
    <property type="entry name" value="HTH_8"/>
    <property type="match status" value="1"/>
</dbReference>
<dbReference type="PROSITE" id="PS00675">
    <property type="entry name" value="SIGMA54_INTERACT_1"/>
    <property type="match status" value="1"/>
</dbReference>
<dbReference type="PROSITE" id="PS50112">
    <property type="entry name" value="PAS"/>
    <property type="match status" value="2"/>
</dbReference>
<dbReference type="Gene3D" id="1.10.8.60">
    <property type="match status" value="1"/>
</dbReference>